<gene>
    <name evidence="2" type="ORF">DRJ26_01665</name>
</gene>
<dbReference type="InterPro" id="IPR017449">
    <property type="entry name" value="Pro-tRNA_synth_II"/>
</dbReference>
<dbReference type="Pfam" id="PF09180">
    <property type="entry name" value="ProRS-C_1"/>
    <property type="match status" value="1"/>
</dbReference>
<dbReference type="Proteomes" id="UP000269499">
    <property type="component" value="Unassembled WGS sequence"/>
</dbReference>
<dbReference type="GO" id="GO:0006433">
    <property type="term" value="P:prolyl-tRNA aminoacylation"/>
    <property type="evidence" value="ECO:0007669"/>
    <property type="project" value="InterPro"/>
</dbReference>
<reference evidence="2 3" key="1">
    <citation type="submission" date="2018-06" db="EMBL/GenBank/DDBJ databases">
        <title>Extensive metabolic versatility and redundancy in microbially diverse, dynamic hydrothermal sediments.</title>
        <authorList>
            <person name="Dombrowski N."/>
            <person name="Teske A."/>
            <person name="Baker B.J."/>
        </authorList>
    </citation>
    <scope>NUCLEOTIDE SEQUENCE [LARGE SCALE GENOMIC DNA]</scope>
    <source>
        <strain evidence="2">B20_G2</strain>
    </source>
</reference>
<dbReference type="Gene3D" id="3.30.110.30">
    <property type="entry name" value="C-terminal domain of ProRS"/>
    <property type="match status" value="1"/>
</dbReference>
<dbReference type="SMART" id="SM00946">
    <property type="entry name" value="ProRS-C_1"/>
    <property type="match status" value="1"/>
</dbReference>
<sequence length="56" mass="6140">MIEIPWCGSEECGLKAGEEIDARVLGEAIDITEKVIDKCVVCGKEATKILRLAKTY</sequence>
<dbReference type="SUPFAM" id="SSF64586">
    <property type="entry name" value="C-terminal domain of ProRS"/>
    <property type="match status" value="1"/>
</dbReference>
<proteinExistence type="predicted"/>
<dbReference type="AlphaFoldDB" id="A0A497F5B5"/>
<evidence type="ECO:0000259" key="1">
    <source>
        <dbReference type="SMART" id="SM00946"/>
    </source>
</evidence>
<evidence type="ECO:0000313" key="3">
    <source>
        <dbReference type="Proteomes" id="UP000269499"/>
    </source>
</evidence>
<protein>
    <recommendedName>
        <fullName evidence="1">Proline-tRNA ligase class II C-terminal domain-containing protein</fullName>
    </recommendedName>
</protein>
<feature type="domain" description="Proline-tRNA ligase class II C-terminal" evidence="1">
    <location>
        <begin position="1"/>
        <end position="56"/>
    </location>
</feature>
<dbReference type="GO" id="GO:0004827">
    <property type="term" value="F:proline-tRNA ligase activity"/>
    <property type="evidence" value="ECO:0007669"/>
    <property type="project" value="InterPro"/>
</dbReference>
<name>A0A497F5B5_9CREN</name>
<dbReference type="GO" id="GO:0005524">
    <property type="term" value="F:ATP binding"/>
    <property type="evidence" value="ECO:0007669"/>
    <property type="project" value="InterPro"/>
</dbReference>
<evidence type="ECO:0000313" key="2">
    <source>
        <dbReference type="EMBL" id="RLE54606.1"/>
    </source>
</evidence>
<dbReference type="GO" id="GO:0005737">
    <property type="term" value="C:cytoplasm"/>
    <property type="evidence" value="ECO:0007669"/>
    <property type="project" value="InterPro"/>
</dbReference>
<comment type="caution">
    <text evidence="2">The sequence shown here is derived from an EMBL/GenBank/DDBJ whole genome shotgun (WGS) entry which is preliminary data.</text>
</comment>
<organism evidence="2 3">
    <name type="scientific">Thermoproteota archaeon</name>
    <dbReference type="NCBI Taxonomy" id="2056631"/>
    <lineage>
        <taxon>Archaea</taxon>
        <taxon>Thermoproteota</taxon>
    </lineage>
</organism>
<dbReference type="InterPro" id="IPR016061">
    <property type="entry name" value="Pro-tRNA_ligase_II_C"/>
</dbReference>
<dbReference type="EMBL" id="QMRA01000020">
    <property type="protein sequence ID" value="RLE54606.1"/>
    <property type="molecule type" value="Genomic_DNA"/>
</dbReference>
<accession>A0A497F5B5</accession>